<dbReference type="Gene3D" id="3.40.50.1820">
    <property type="entry name" value="alpha/beta hydrolase"/>
    <property type="match status" value="1"/>
</dbReference>
<dbReference type="Proteomes" id="UP000828390">
    <property type="component" value="Unassembled WGS sequence"/>
</dbReference>
<name>A0A9D4N2X0_DREPO</name>
<comment type="similarity">
    <text evidence="1">Belongs to the AB hydrolase superfamily. AB hydrolase 4 family.</text>
</comment>
<accession>A0A9D4N2X0</accession>
<dbReference type="InterPro" id="IPR012020">
    <property type="entry name" value="ABHD4"/>
</dbReference>
<dbReference type="SUPFAM" id="SSF53474">
    <property type="entry name" value="alpha/beta-Hydrolases"/>
    <property type="match status" value="1"/>
</dbReference>
<dbReference type="InterPro" id="IPR050960">
    <property type="entry name" value="AB_hydrolase_4_sf"/>
</dbReference>
<keyword evidence="3" id="KW-1185">Reference proteome</keyword>
<evidence type="ECO:0000313" key="2">
    <source>
        <dbReference type="EMBL" id="KAH3888633.1"/>
    </source>
</evidence>
<evidence type="ECO:0000256" key="1">
    <source>
        <dbReference type="ARBA" id="ARBA00010884"/>
    </source>
</evidence>
<proteinExistence type="inferred from homology"/>
<dbReference type="PANTHER" id="PTHR10794:SF93">
    <property type="entry name" value="SERINE AMINOPEPTIDASE S33 DOMAIN-CONTAINING PROTEIN"/>
    <property type="match status" value="1"/>
</dbReference>
<dbReference type="EMBL" id="JAIWYP010000001">
    <property type="protein sequence ID" value="KAH3888633.1"/>
    <property type="molecule type" value="Genomic_DNA"/>
</dbReference>
<gene>
    <name evidence="2" type="ORF">DPMN_012673</name>
</gene>
<evidence type="ECO:0000313" key="3">
    <source>
        <dbReference type="Proteomes" id="UP000828390"/>
    </source>
</evidence>
<dbReference type="PANTHER" id="PTHR10794">
    <property type="entry name" value="ABHYDROLASE DOMAIN-CONTAINING PROTEIN"/>
    <property type="match status" value="1"/>
</dbReference>
<organism evidence="2 3">
    <name type="scientific">Dreissena polymorpha</name>
    <name type="common">Zebra mussel</name>
    <name type="synonym">Mytilus polymorpha</name>
    <dbReference type="NCBI Taxonomy" id="45954"/>
    <lineage>
        <taxon>Eukaryota</taxon>
        <taxon>Metazoa</taxon>
        <taxon>Spiralia</taxon>
        <taxon>Lophotrochozoa</taxon>
        <taxon>Mollusca</taxon>
        <taxon>Bivalvia</taxon>
        <taxon>Autobranchia</taxon>
        <taxon>Heteroconchia</taxon>
        <taxon>Euheterodonta</taxon>
        <taxon>Imparidentia</taxon>
        <taxon>Neoheterodontei</taxon>
        <taxon>Myida</taxon>
        <taxon>Dreissenoidea</taxon>
        <taxon>Dreissenidae</taxon>
        <taxon>Dreissena</taxon>
    </lineage>
</organism>
<dbReference type="AlphaFoldDB" id="A0A9D4N2X0"/>
<reference evidence="2" key="2">
    <citation type="submission" date="2020-11" db="EMBL/GenBank/DDBJ databases">
        <authorList>
            <person name="McCartney M.A."/>
            <person name="Auch B."/>
            <person name="Kono T."/>
            <person name="Mallez S."/>
            <person name="Becker A."/>
            <person name="Gohl D.M."/>
            <person name="Silverstein K.A.T."/>
            <person name="Koren S."/>
            <person name="Bechman K.B."/>
            <person name="Herman A."/>
            <person name="Abrahante J.E."/>
            <person name="Garbe J."/>
        </authorList>
    </citation>
    <scope>NUCLEOTIDE SEQUENCE</scope>
    <source>
        <strain evidence="2">Duluth1</strain>
        <tissue evidence="2">Whole animal</tissue>
    </source>
</reference>
<sequence>MKDRGVIALDWVKSVSKNTRKRSAVVLILPGITSDATNVSYLCKLASNKGYKPVVYNQRGFGNTELTTAMLLNNCDPSDLRQTIQCIQDRHRLPVVSIAYGTGCDLLLSYLGEFGSSARIFGGVCISACLENEDRPSQTLKRVYNVLHLLKLKSIICRNYYALSKQINFAEMMKCWSLKEFDKIVFSRFYNYKSVDEFEEQMHPMRDIDEICAPLLFINSLDDPLDSKCDLLFELCDEFPNFMAIVSPTGGHCGFYDSLFDVSWSDRLALTYIQSVLYFGIK</sequence>
<reference evidence="2" key="1">
    <citation type="journal article" date="2019" name="bioRxiv">
        <title>The Genome of the Zebra Mussel, Dreissena polymorpha: A Resource for Invasive Species Research.</title>
        <authorList>
            <person name="McCartney M.A."/>
            <person name="Auch B."/>
            <person name="Kono T."/>
            <person name="Mallez S."/>
            <person name="Zhang Y."/>
            <person name="Obille A."/>
            <person name="Becker A."/>
            <person name="Abrahante J.E."/>
            <person name="Garbe J."/>
            <person name="Badalamenti J.P."/>
            <person name="Herman A."/>
            <person name="Mangelson H."/>
            <person name="Liachko I."/>
            <person name="Sullivan S."/>
            <person name="Sone E.D."/>
            <person name="Koren S."/>
            <person name="Silverstein K.A.T."/>
            <person name="Beckman K.B."/>
            <person name="Gohl D.M."/>
        </authorList>
    </citation>
    <scope>NUCLEOTIDE SEQUENCE</scope>
    <source>
        <strain evidence="2">Duluth1</strain>
        <tissue evidence="2">Whole animal</tissue>
    </source>
</reference>
<dbReference type="GO" id="GO:0047372">
    <property type="term" value="F:monoacylglycerol lipase activity"/>
    <property type="evidence" value="ECO:0007669"/>
    <property type="project" value="TreeGrafter"/>
</dbReference>
<dbReference type="InterPro" id="IPR029058">
    <property type="entry name" value="AB_hydrolase_fold"/>
</dbReference>
<comment type="caution">
    <text evidence="2">The sequence shown here is derived from an EMBL/GenBank/DDBJ whole genome shotgun (WGS) entry which is preliminary data.</text>
</comment>
<dbReference type="GO" id="GO:0034338">
    <property type="term" value="F:short-chain carboxylesterase activity"/>
    <property type="evidence" value="ECO:0007669"/>
    <property type="project" value="TreeGrafter"/>
</dbReference>
<protein>
    <submittedName>
        <fullName evidence="2">Uncharacterized protein</fullName>
    </submittedName>
</protein>
<dbReference type="PIRSF" id="PIRSF005211">
    <property type="entry name" value="Ab_hydro_YheT"/>
    <property type="match status" value="1"/>
</dbReference>